<keyword evidence="2" id="KW-1185">Reference proteome</keyword>
<comment type="caution">
    <text evidence="1">The sequence shown here is derived from an EMBL/GenBank/DDBJ whole genome shotgun (WGS) entry which is preliminary data.</text>
</comment>
<accession>A0A2M9Y0H2</accession>
<dbReference type="RefSeq" id="WP_100791156.1">
    <property type="nucleotide sequence ID" value="NZ_NPDQ01000005.1"/>
</dbReference>
<evidence type="ECO:0000313" key="2">
    <source>
        <dbReference type="Proteomes" id="UP000297891"/>
    </source>
</evidence>
<proteinExistence type="predicted"/>
<reference evidence="1" key="1">
    <citation type="journal article" date="2019" name="PLoS Negl. Trop. Dis.">
        <title>Revisiting the worldwide diversity of Leptospira species in the environment.</title>
        <authorList>
            <person name="Vincent A.T."/>
            <person name="Schiettekatte O."/>
            <person name="Bourhy P."/>
            <person name="Veyrier F.J."/>
            <person name="Picardeau M."/>
        </authorList>
    </citation>
    <scope>NUCLEOTIDE SEQUENCE [LARGE SCALE GENOMIC DNA]</scope>
    <source>
        <strain evidence="1">201800277</strain>
    </source>
</reference>
<evidence type="ECO:0000313" key="1">
    <source>
        <dbReference type="EMBL" id="TGK95156.1"/>
    </source>
</evidence>
<dbReference type="OrthoDB" id="312288at2"/>
<gene>
    <name evidence="1" type="ORF">EHQ30_00460</name>
</gene>
<sequence>MVRKFTFFCLFLLTTVIYTETERNTVPLKRGPSSDVLYFDFGETAPTSFFSVERLQEPKLEDLKLGFLEPSPGYYNGPDGGEVYQWAKNHYQWKRADGSVYTEWANGTFKLDFPSGIGFVSSPVTCNGCLPTAVWNYPDLTKITKYWNANRKEYDYTFQKPLNFENYLLVKETEFGKPKLEIGNYVLYGSEKWSEYLRVFSGNFKLKPFLQYMKSEFQLENRGKIPVLLFDKYEDITEYIGADIPGGSEEGGFGGRDSVTLCCGEKMPQATGNPEFDADALRRFHFGVFYHEAVHNLEQISCLKIQTETGKFPQTDIQDPWFDEGLANYVESKFYERRLFYIYNDAEKLIRENKVPKTFKALLDAKYKDLLPYSIGPLLIKHIHETFGKEAIISYQKDTCVGTASALALQNATGVSPDQILKDSLQRFEKDRDLILRDGKKLQLAGFTVMNAKSPADYQSFLEKGFSLPESALEIKTYAQLPSLQKIFLASVDSFSGKMEGEFLGVGSSYFYLWKKGNYRWSGDSFEANVFPGNQILFRGSNYTLIEWEDGKKQYISPKGDSVMFFNLESKSYKDADGKPVTP</sequence>
<protein>
    <submittedName>
        <fullName evidence="1">Peptidase MA family protein</fullName>
    </submittedName>
</protein>
<dbReference type="AlphaFoldDB" id="A0A2M9Y0H2"/>
<name>A0A2M9Y0H2_9LEPT</name>
<dbReference type="Proteomes" id="UP000297891">
    <property type="component" value="Unassembled WGS sequence"/>
</dbReference>
<dbReference type="EMBL" id="RQFP01000001">
    <property type="protein sequence ID" value="TGK95156.1"/>
    <property type="molecule type" value="Genomic_DNA"/>
</dbReference>
<organism evidence="1 2">
    <name type="scientific">Leptospira brenneri</name>
    <dbReference type="NCBI Taxonomy" id="2023182"/>
    <lineage>
        <taxon>Bacteria</taxon>
        <taxon>Pseudomonadati</taxon>
        <taxon>Spirochaetota</taxon>
        <taxon>Spirochaetia</taxon>
        <taxon>Leptospirales</taxon>
        <taxon>Leptospiraceae</taxon>
        <taxon>Leptospira</taxon>
    </lineage>
</organism>